<proteinExistence type="predicted"/>
<sequence>MDEQDWAGYVAGLDRGLDELNVEIGRAADRPETGPSVEDVLLTHTSALELTGWRMRFGILDARVAAVLSGNPGR</sequence>
<evidence type="ECO:0000313" key="1">
    <source>
        <dbReference type="EMBL" id="MDZ5493626.1"/>
    </source>
</evidence>
<organism evidence="1 2">
    <name type="scientific">Micromonospora sicca</name>
    <dbReference type="NCBI Taxonomy" id="2202420"/>
    <lineage>
        <taxon>Bacteria</taxon>
        <taxon>Bacillati</taxon>
        <taxon>Actinomycetota</taxon>
        <taxon>Actinomycetes</taxon>
        <taxon>Micromonosporales</taxon>
        <taxon>Micromonosporaceae</taxon>
        <taxon>Micromonospora</taxon>
    </lineage>
</organism>
<evidence type="ECO:0000313" key="2">
    <source>
        <dbReference type="Proteomes" id="UP001290101"/>
    </source>
</evidence>
<accession>A0ABU5JM24</accession>
<gene>
    <name evidence="1" type="ORF">U2F25_29895</name>
</gene>
<protein>
    <recommendedName>
        <fullName evidence="3">HNH endonuclease</fullName>
    </recommendedName>
</protein>
<dbReference type="Proteomes" id="UP001290101">
    <property type="component" value="Unassembled WGS sequence"/>
</dbReference>
<reference evidence="1 2" key="1">
    <citation type="submission" date="2023-12" db="EMBL/GenBank/DDBJ databases">
        <title>Micromonospora sp. nov., isolated from Atacama Desert.</title>
        <authorList>
            <person name="Carro L."/>
            <person name="Golinska P."/>
            <person name="Klenk H.-P."/>
            <person name="Goodfellow M."/>
        </authorList>
    </citation>
    <scope>NUCLEOTIDE SEQUENCE [LARGE SCALE GENOMIC DNA]</scope>
    <source>
        <strain evidence="1 2">4G53</strain>
    </source>
</reference>
<name>A0ABU5JM24_9ACTN</name>
<dbReference type="EMBL" id="JAXOTQ010000050">
    <property type="protein sequence ID" value="MDZ5493626.1"/>
    <property type="molecule type" value="Genomic_DNA"/>
</dbReference>
<dbReference type="RefSeq" id="WP_322443202.1">
    <property type="nucleotide sequence ID" value="NZ_JAXOTQ010000050.1"/>
</dbReference>
<keyword evidence="2" id="KW-1185">Reference proteome</keyword>
<comment type="caution">
    <text evidence="1">The sequence shown here is derived from an EMBL/GenBank/DDBJ whole genome shotgun (WGS) entry which is preliminary data.</text>
</comment>
<evidence type="ECO:0008006" key="3">
    <source>
        <dbReference type="Google" id="ProtNLM"/>
    </source>
</evidence>